<dbReference type="PANTHER" id="PTHR43762:SF1">
    <property type="entry name" value="D-ARABINONO-1,4-LACTONE OXIDASE"/>
    <property type="match status" value="1"/>
</dbReference>
<dbReference type="AlphaFoldDB" id="A0A3B1BLY8"/>
<dbReference type="InterPro" id="IPR036318">
    <property type="entry name" value="FAD-bd_PCMH-like_sf"/>
</dbReference>
<dbReference type="InterPro" id="IPR016169">
    <property type="entry name" value="FAD-bd_PCMH_sub2"/>
</dbReference>
<dbReference type="SUPFAM" id="SSF56176">
    <property type="entry name" value="FAD-binding/transporter-associated domain-like"/>
    <property type="match status" value="1"/>
</dbReference>
<name>A0A3B1BLY8_9ZZZZ</name>
<evidence type="ECO:0000259" key="1">
    <source>
        <dbReference type="PROSITE" id="PS51387"/>
    </source>
</evidence>
<proteinExistence type="predicted"/>
<dbReference type="PANTHER" id="PTHR43762">
    <property type="entry name" value="L-GULONOLACTONE OXIDASE"/>
    <property type="match status" value="1"/>
</dbReference>
<gene>
    <name evidence="2" type="ORF">MNBD_GAMMA24-1140</name>
</gene>
<protein>
    <submittedName>
        <fullName evidence="2">Oxidoreductase</fullName>
    </submittedName>
</protein>
<dbReference type="InterPro" id="IPR010031">
    <property type="entry name" value="FAD_lactone_oxidase-like"/>
</dbReference>
<evidence type="ECO:0000313" key="2">
    <source>
        <dbReference type="EMBL" id="VAX13203.1"/>
    </source>
</evidence>
<dbReference type="GO" id="GO:0071949">
    <property type="term" value="F:FAD binding"/>
    <property type="evidence" value="ECO:0007669"/>
    <property type="project" value="InterPro"/>
</dbReference>
<dbReference type="InterPro" id="IPR016166">
    <property type="entry name" value="FAD-bd_PCMH"/>
</dbReference>
<sequence>MPYGRGRSYGDSCLNDSQTICVTSRLNHFIHFDPEQGILRCESGVGLDEILQLVVPQGWFLAVTPGTKYITVGGAIANDVHGKNHHLAGTFGCHVTAFELLRTTGERLRCSATENAAMFSATIGGLGLTGLITWAEIRLKKITTPFIYSETIRFENLAEFFVLSDESDQHWDYTVAWIDCMAQGARLGRGLFMRGRHSEQPMSINAQKSNRRLFIPVNAPGFLLNQYTIRLFNEMYYRKNRRKKSVSHGHYDPFFYPLDSIGNWNRMYGRRGFYQYQCLVPLSDGEAVIRRLLETIAASGMGSFLSVLKKFGDVASPGMLSFPRAGITLALDFPNYGTKLLALFDKLDEQVMQAKGAVYPAKDARMSDKAFQHYFPQWRDFSQHRDPGMSSSFWRRVTGESITNKQAMGQ</sequence>
<dbReference type="InterPro" id="IPR006094">
    <property type="entry name" value="Oxid_FAD_bind_N"/>
</dbReference>
<dbReference type="Gene3D" id="3.30.465.10">
    <property type="match status" value="1"/>
</dbReference>
<organism evidence="2">
    <name type="scientific">hydrothermal vent metagenome</name>
    <dbReference type="NCBI Taxonomy" id="652676"/>
    <lineage>
        <taxon>unclassified sequences</taxon>
        <taxon>metagenomes</taxon>
        <taxon>ecological metagenomes</taxon>
    </lineage>
</organism>
<accession>A0A3B1BLY8</accession>
<dbReference type="EMBL" id="UOFZ01000106">
    <property type="protein sequence ID" value="VAX13203.1"/>
    <property type="molecule type" value="Genomic_DNA"/>
</dbReference>
<dbReference type="Pfam" id="PF01565">
    <property type="entry name" value="FAD_binding_4"/>
    <property type="match status" value="1"/>
</dbReference>
<dbReference type="GO" id="GO:0016899">
    <property type="term" value="F:oxidoreductase activity, acting on the CH-OH group of donors, oxygen as acceptor"/>
    <property type="evidence" value="ECO:0007669"/>
    <property type="project" value="InterPro"/>
</dbReference>
<reference evidence="2" key="1">
    <citation type="submission" date="2018-06" db="EMBL/GenBank/DDBJ databases">
        <authorList>
            <person name="Zhirakovskaya E."/>
        </authorList>
    </citation>
    <scope>NUCLEOTIDE SEQUENCE</scope>
</reference>
<feature type="domain" description="FAD-binding PCMH-type" evidence="1">
    <location>
        <begin position="1"/>
        <end position="142"/>
    </location>
</feature>
<dbReference type="PROSITE" id="PS51387">
    <property type="entry name" value="FAD_PCMH"/>
    <property type="match status" value="1"/>
</dbReference>